<keyword evidence="3" id="KW-0597">Phosphoprotein</keyword>
<dbReference type="Proteomes" id="UP000292345">
    <property type="component" value="Unassembled WGS sequence"/>
</dbReference>
<dbReference type="FunFam" id="3.30.559.10:FF:000023">
    <property type="entry name" value="Non-ribosomal peptide synthetase"/>
    <property type="match status" value="1"/>
</dbReference>
<dbReference type="Gene3D" id="3.30.559.30">
    <property type="entry name" value="Nonribosomal peptide synthetase, condensation domain"/>
    <property type="match status" value="1"/>
</dbReference>
<dbReference type="EMBL" id="PPUZ01000002">
    <property type="protein sequence ID" value="RZM85207.1"/>
    <property type="molecule type" value="Genomic_DNA"/>
</dbReference>
<sequence>MNDITARIDNLSPEQRAKFEELLAAKKMQHDDSQQELDMPQITPNPKDRYEPFPLTDIQQAQWFGRSGIFNITVAGHGYAEFDCKGKDLDRLEKAFNQIIQEHEQLRMVVLPNLQQQVIKDVGHYTFKRYDMRGKSEAELQASLDSVRDRMSHEILPSDVWPIFEVCATIWDDNLRLHFNFDLLVGDAWSFRVIIDEWARIYNDPQNYRPSPKDLTYRDYVLALQELEESPIFERDLAYWKEQLQDLPPPPLLPMIATPEEIKEVRAEHYSIVLNEQQWTDLKAVIKQKTLTPSGFFASAFSEVISLWNSVSAHTLNMTVFNRLPLHPEVNNLMVGEFNSFQLVKVDNQGQRPLIERAADVQSLMWQHLEHRSITGVRLMRELTQMTESSVGEAIMPVVFTSTLAHHEGETDMPTQAPGSWVYEVSQTPQVWMEHHLWEEDSELVLHIDVVAGLFPDGLIQDFIDTYEKLIFKLIYEEAAWQQGSADYLLPDHQRKLWASYNNTAAEIPTELLHEGFLKSAQQCPDKTAVVSSRGNLTYAELDHKSSQLGNYLYDKVSVNELVAIVAPKGWEQVAATLGILKSGAAYLPIDQEQPTQRLHEILASGGVTQVVTTAALMQEITWPEHVECVSFECEKLCSQASTLPVPRQSKHDVAYVIYTSGSTGKPKGVTIDHQGAVNTIVDINEKFSVCRDDVIFAVSSLSFDLSVYDIFGGLAVGATIVMPQNQLPDPKHWLELANAHQITVWNSVPALLEMFVDYADEHAQIIPDSLRLSLMSGDWVPLSLPDKLQLINFDMQVISLGGATEASIWSIYHPIDQVKSQWRSIPYGKPLKNQTFYVLNDALEVCPLWVQGELYIGGVGVAQGYWGDQEKTDAAFITHPVTKERLYKTGDLGRLRPEGWIEFMGRNDTQVKVRGFRVELGEIESALYQIDGIRHNIVITAGETNQDRQLVAYLVADEVNGDPVAFIETVKEALRARLPDYMIPENIQLLDSLPLTANGKVDRKNLPEFESNAVEVVYVAPATDVEIRVAEIWSHLLKVDKIGTQDDFFRLGGNSLIASNLLYKLNEVFGVDLPLSELFEATTVAQISALIEKTIINQIESMSDEEIELLEDF</sequence>
<dbReference type="Pfam" id="PF13193">
    <property type="entry name" value="AMP-binding_C"/>
    <property type="match status" value="1"/>
</dbReference>
<dbReference type="InterPro" id="IPR025110">
    <property type="entry name" value="AMP-bd_C"/>
</dbReference>
<comment type="pathway">
    <text evidence="1">Siderophore biosynthesis.</text>
</comment>
<dbReference type="InterPro" id="IPR001242">
    <property type="entry name" value="Condensation_dom"/>
</dbReference>
<dbReference type="NCBIfam" id="TIGR01733">
    <property type="entry name" value="AA-adenyl-dom"/>
    <property type="match status" value="1"/>
</dbReference>
<dbReference type="SUPFAM" id="SSF47336">
    <property type="entry name" value="ACP-like"/>
    <property type="match status" value="1"/>
</dbReference>
<dbReference type="SUPFAM" id="SSF52777">
    <property type="entry name" value="CoA-dependent acyltransferases"/>
    <property type="match status" value="2"/>
</dbReference>
<dbReference type="Gene3D" id="1.10.1200.10">
    <property type="entry name" value="ACP-like"/>
    <property type="match status" value="1"/>
</dbReference>
<protein>
    <submittedName>
        <fullName evidence="6">Non-ribosomal peptide synthetase</fullName>
    </submittedName>
</protein>
<evidence type="ECO:0000256" key="2">
    <source>
        <dbReference type="ARBA" id="ARBA00022450"/>
    </source>
</evidence>
<dbReference type="Gene3D" id="3.30.559.10">
    <property type="entry name" value="Chloramphenicol acetyltransferase-like domain"/>
    <property type="match status" value="1"/>
</dbReference>
<dbReference type="Gene3D" id="3.40.50.980">
    <property type="match status" value="2"/>
</dbReference>
<dbReference type="AlphaFoldDB" id="A0A4Q7EMN7"/>
<dbReference type="PANTHER" id="PTHR45527">
    <property type="entry name" value="NONRIBOSOMAL PEPTIDE SYNTHETASE"/>
    <property type="match status" value="1"/>
</dbReference>
<evidence type="ECO:0000256" key="1">
    <source>
        <dbReference type="ARBA" id="ARBA00004924"/>
    </source>
</evidence>
<proteinExistence type="predicted"/>
<dbReference type="FunFam" id="3.30.300.30:FF:000010">
    <property type="entry name" value="Enterobactin synthetase component F"/>
    <property type="match status" value="1"/>
</dbReference>
<dbReference type="Gene3D" id="3.30.300.30">
    <property type="match status" value="1"/>
</dbReference>
<dbReference type="PANTHER" id="PTHR45527:SF10">
    <property type="entry name" value="PYOCHELIN SYNTHASE PCHF"/>
    <property type="match status" value="1"/>
</dbReference>
<dbReference type="Pfam" id="PF00550">
    <property type="entry name" value="PP-binding"/>
    <property type="match status" value="1"/>
</dbReference>
<dbReference type="Gene3D" id="2.30.38.10">
    <property type="entry name" value="Luciferase, Domain 3"/>
    <property type="match status" value="1"/>
</dbReference>
<dbReference type="InterPro" id="IPR020845">
    <property type="entry name" value="AMP-binding_CS"/>
</dbReference>
<keyword evidence="2" id="KW-0596">Phosphopantetheine</keyword>
<evidence type="ECO:0000313" key="6">
    <source>
        <dbReference type="EMBL" id="RZM85207.1"/>
    </source>
</evidence>
<dbReference type="InterPro" id="IPR057737">
    <property type="entry name" value="Condensation_MtbB-like"/>
</dbReference>
<organism evidence="6 7">
    <name type="scientific">Pseudoalteromonas rubra</name>
    <dbReference type="NCBI Taxonomy" id="43658"/>
    <lineage>
        <taxon>Bacteria</taxon>
        <taxon>Pseudomonadati</taxon>
        <taxon>Pseudomonadota</taxon>
        <taxon>Gammaproteobacteria</taxon>
        <taxon>Alteromonadales</taxon>
        <taxon>Pseudoalteromonadaceae</taxon>
        <taxon>Pseudoalteromonas</taxon>
    </lineage>
</organism>
<dbReference type="InterPro" id="IPR023213">
    <property type="entry name" value="CAT-like_dom_sf"/>
</dbReference>
<evidence type="ECO:0000313" key="7">
    <source>
        <dbReference type="Proteomes" id="UP000292345"/>
    </source>
</evidence>
<reference evidence="6 7" key="1">
    <citation type="submission" date="2018-01" db="EMBL/GenBank/DDBJ databases">
        <title>Co-occurrence of chitin degradation, pigmentation and bioactivity in marine Pseudoalteromonas.</title>
        <authorList>
            <person name="Paulsen S."/>
            <person name="Gram L."/>
            <person name="Machado H."/>
        </authorList>
    </citation>
    <scope>NUCLEOTIDE SEQUENCE [LARGE SCALE GENOMIC DNA]</scope>
    <source>
        <strain evidence="6 7">S1946</strain>
    </source>
</reference>
<dbReference type="InterPro" id="IPR000873">
    <property type="entry name" value="AMP-dep_synth/lig_dom"/>
</dbReference>
<dbReference type="InterPro" id="IPR009081">
    <property type="entry name" value="PP-bd_ACP"/>
</dbReference>
<feature type="domain" description="Carrier" evidence="5">
    <location>
        <begin position="1021"/>
        <end position="1096"/>
    </location>
</feature>
<dbReference type="CDD" id="cd19535">
    <property type="entry name" value="Cyc_NRPS"/>
    <property type="match status" value="1"/>
</dbReference>
<gene>
    <name evidence="6" type="ORF">C3B51_00725</name>
</gene>
<dbReference type="InterPro" id="IPR010071">
    <property type="entry name" value="AA_adenyl_dom"/>
</dbReference>
<dbReference type="InterPro" id="IPR045851">
    <property type="entry name" value="AMP-bd_C_sf"/>
</dbReference>
<dbReference type="FunFam" id="3.40.50.12780:FF:000012">
    <property type="entry name" value="Non-ribosomal peptide synthetase"/>
    <property type="match status" value="1"/>
</dbReference>
<dbReference type="GO" id="GO:0016874">
    <property type="term" value="F:ligase activity"/>
    <property type="evidence" value="ECO:0007669"/>
    <property type="project" value="UniProtKB-KW"/>
</dbReference>
<evidence type="ECO:0000256" key="3">
    <source>
        <dbReference type="ARBA" id="ARBA00022553"/>
    </source>
</evidence>
<dbReference type="GO" id="GO:0005737">
    <property type="term" value="C:cytoplasm"/>
    <property type="evidence" value="ECO:0007669"/>
    <property type="project" value="TreeGrafter"/>
</dbReference>
<dbReference type="GO" id="GO:0044550">
    <property type="term" value="P:secondary metabolite biosynthetic process"/>
    <property type="evidence" value="ECO:0007669"/>
    <property type="project" value="UniProtKB-ARBA"/>
</dbReference>
<dbReference type="GO" id="GO:0031177">
    <property type="term" value="F:phosphopantetheine binding"/>
    <property type="evidence" value="ECO:0007669"/>
    <property type="project" value="TreeGrafter"/>
</dbReference>
<evidence type="ECO:0000256" key="4">
    <source>
        <dbReference type="ARBA" id="ARBA00022598"/>
    </source>
</evidence>
<dbReference type="FunFam" id="3.40.50.980:FF:000001">
    <property type="entry name" value="Non-ribosomal peptide synthetase"/>
    <property type="match status" value="1"/>
</dbReference>
<dbReference type="SUPFAM" id="SSF56801">
    <property type="entry name" value="Acetyl-CoA synthetase-like"/>
    <property type="match status" value="1"/>
</dbReference>
<name>A0A4Q7EMN7_9GAMM</name>
<comment type="caution">
    <text evidence="6">The sequence shown here is derived from an EMBL/GenBank/DDBJ whole genome shotgun (WGS) entry which is preliminary data.</text>
</comment>
<dbReference type="GO" id="GO:0043041">
    <property type="term" value="P:amino acid activation for nonribosomal peptide biosynthetic process"/>
    <property type="evidence" value="ECO:0007669"/>
    <property type="project" value="TreeGrafter"/>
</dbReference>
<dbReference type="PROSITE" id="PS50075">
    <property type="entry name" value="CARRIER"/>
    <property type="match status" value="1"/>
</dbReference>
<dbReference type="CDD" id="cd12114">
    <property type="entry name" value="A_NRPS_TlmIV_like"/>
    <property type="match status" value="1"/>
</dbReference>
<evidence type="ECO:0000259" key="5">
    <source>
        <dbReference type="PROSITE" id="PS50075"/>
    </source>
</evidence>
<dbReference type="Pfam" id="PF00668">
    <property type="entry name" value="Condensation"/>
    <property type="match status" value="1"/>
</dbReference>
<keyword evidence="4" id="KW-0436">Ligase</keyword>
<dbReference type="InterPro" id="IPR036736">
    <property type="entry name" value="ACP-like_sf"/>
</dbReference>
<dbReference type="PROSITE" id="PS00455">
    <property type="entry name" value="AMP_BINDING"/>
    <property type="match status" value="1"/>
</dbReference>
<dbReference type="RefSeq" id="WP_130243847.1">
    <property type="nucleotide sequence ID" value="NZ_PPUZ01000002.1"/>
</dbReference>
<accession>A0A4Q7EMN7</accession>
<dbReference type="Pfam" id="PF00501">
    <property type="entry name" value="AMP-binding"/>
    <property type="match status" value="1"/>
</dbReference>